<evidence type="ECO:0000313" key="3">
    <source>
        <dbReference type="Proteomes" id="UP001428817"/>
    </source>
</evidence>
<protein>
    <submittedName>
        <fullName evidence="2">MOSC domain-containing protein</fullName>
    </submittedName>
</protein>
<dbReference type="Pfam" id="PF03476">
    <property type="entry name" value="MOSC_N"/>
    <property type="match status" value="1"/>
</dbReference>
<dbReference type="Proteomes" id="UP001428817">
    <property type="component" value="Unassembled WGS sequence"/>
</dbReference>
<dbReference type="Pfam" id="PF03473">
    <property type="entry name" value="MOSC"/>
    <property type="match status" value="1"/>
</dbReference>
<organism evidence="2 3">
    <name type="scientific">Pseudonocardia eucalypti</name>
    <dbReference type="NCBI Taxonomy" id="648755"/>
    <lineage>
        <taxon>Bacteria</taxon>
        <taxon>Bacillati</taxon>
        <taxon>Actinomycetota</taxon>
        <taxon>Actinomycetes</taxon>
        <taxon>Pseudonocardiales</taxon>
        <taxon>Pseudonocardiaceae</taxon>
        <taxon>Pseudonocardia</taxon>
    </lineage>
</organism>
<proteinExistence type="predicted"/>
<dbReference type="Gene3D" id="2.40.33.20">
    <property type="entry name" value="PK beta-barrel domain-like"/>
    <property type="match status" value="1"/>
</dbReference>
<sequence>MTDMLVQSLRRYPVKSMLGEAVPSLTVDAQGAEGDRRLALVDLETGRVATAKHPRLWRRLLTLSATGAPGRVRIRLADGADIAADDPAVDERLSELLGRPVHLSDERVAGAQVERPAPEDVLEHGVTAEVEYATLEISQGTPGTTFVDHSPLHGITTATLEHIGAEALRYRPNLVLATEPADRAWLENSWLGRELVIGEVRLRATLPTPRCSVPTLEHGELPRAPHAVRVPMRENRVDVPGFGQLPCAGVYLEVLRPGTIHVGQPAMVVA</sequence>
<dbReference type="SUPFAM" id="SSF50800">
    <property type="entry name" value="PK beta-barrel domain-like"/>
    <property type="match status" value="1"/>
</dbReference>
<feature type="domain" description="MOSC" evidence="1">
    <location>
        <begin position="128"/>
        <end position="269"/>
    </location>
</feature>
<dbReference type="SUPFAM" id="SSF141673">
    <property type="entry name" value="MOSC N-terminal domain-like"/>
    <property type="match status" value="1"/>
</dbReference>
<dbReference type="InterPro" id="IPR005303">
    <property type="entry name" value="MOCOS_middle"/>
</dbReference>
<comment type="caution">
    <text evidence="2">The sequence shown here is derived from an EMBL/GenBank/DDBJ whole genome shotgun (WGS) entry which is preliminary data.</text>
</comment>
<gene>
    <name evidence="2" type="ORF">GCM10023321_53990</name>
</gene>
<dbReference type="RefSeq" id="WP_345703161.1">
    <property type="nucleotide sequence ID" value="NZ_BAABJP010000030.1"/>
</dbReference>
<accession>A0ABP9QNN0</accession>
<dbReference type="PROSITE" id="PS51340">
    <property type="entry name" value="MOSC"/>
    <property type="match status" value="1"/>
</dbReference>
<keyword evidence="3" id="KW-1185">Reference proteome</keyword>
<name>A0ABP9QNN0_9PSEU</name>
<reference evidence="3" key="1">
    <citation type="journal article" date="2019" name="Int. J. Syst. Evol. Microbiol.">
        <title>The Global Catalogue of Microorganisms (GCM) 10K type strain sequencing project: providing services to taxonomists for standard genome sequencing and annotation.</title>
        <authorList>
            <consortium name="The Broad Institute Genomics Platform"/>
            <consortium name="The Broad Institute Genome Sequencing Center for Infectious Disease"/>
            <person name="Wu L."/>
            <person name="Ma J."/>
        </authorList>
    </citation>
    <scope>NUCLEOTIDE SEQUENCE [LARGE SCALE GENOMIC DNA]</scope>
    <source>
        <strain evidence="3">JCM 18303</strain>
    </source>
</reference>
<evidence type="ECO:0000259" key="1">
    <source>
        <dbReference type="PROSITE" id="PS51340"/>
    </source>
</evidence>
<dbReference type="InterPro" id="IPR011037">
    <property type="entry name" value="Pyrv_Knase-like_insert_dom_sf"/>
</dbReference>
<dbReference type="InterPro" id="IPR005302">
    <property type="entry name" value="MoCF_Sase_C"/>
</dbReference>
<evidence type="ECO:0000313" key="2">
    <source>
        <dbReference type="EMBL" id="GAA5164831.1"/>
    </source>
</evidence>
<dbReference type="EMBL" id="BAABJP010000030">
    <property type="protein sequence ID" value="GAA5164831.1"/>
    <property type="molecule type" value="Genomic_DNA"/>
</dbReference>